<reference evidence="1" key="1">
    <citation type="journal article" date="2022" name="Environ. Microbiol.">
        <title>Geoalkalibacter halelectricus SAP #1 sp. nov. possessing extracellular electron transfer and mineral#reducing capabilities from a haloalkaline environment.</title>
        <authorList>
            <person name="Yadav S."/>
            <person name="Singh R."/>
            <person name="Sundharam S.S."/>
            <person name="Chaudhary S."/>
            <person name="Krishnamurthi S."/>
            <person name="Patil S.A."/>
        </authorList>
    </citation>
    <scope>NUCLEOTIDE SEQUENCE</scope>
    <source>
        <strain evidence="1">SAP-1</strain>
    </source>
</reference>
<sequence length="149" mass="17331">MKIRSFLSYFLMVILAGLVLGCTGRQESAPEPEETENIKQVALFEDHQRNRLVAFEFAPQTSVEEIRAHAESLRHTEDRLMGAYFFEQGARSISHEVLRRGFTIMRALDLLYDNPDIDPWRYAFMRPFVGEVKFVDCLETPQDALCRRD</sequence>
<dbReference type="EMBL" id="CP092109">
    <property type="protein sequence ID" value="UWZ79204.1"/>
    <property type="molecule type" value="Genomic_DNA"/>
</dbReference>
<gene>
    <name evidence="1" type="ORF">L9S41_16200</name>
</gene>
<name>A0ABY5ZND0_9BACT</name>
<accession>A0ABY5ZND0</accession>
<organism evidence="1 2">
    <name type="scientific">Geoalkalibacter halelectricus</name>
    <dbReference type="NCBI Taxonomy" id="2847045"/>
    <lineage>
        <taxon>Bacteria</taxon>
        <taxon>Pseudomonadati</taxon>
        <taxon>Thermodesulfobacteriota</taxon>
        <taxon>Desulfuromonadia</taxon>
        <taxon>Desulfuromonadales</taxon>
        <taxon>Geoalkalibacteraceae</taxon>
        <taxon>Geoalkalibacter</taxon>
    </lineage>
</organism>
<keyword evidence="2" id="KW-1185">Reference proteome</keyword>
<dbReference type="PROSITE" id="PS51257">
    <property type="entry name" value="PROKAR_LIPOPROTEIN"/>
    <property type="match status" value="1"/>
</dbReference>
<evidence type="ECO:0000313" key="1">
    <source>
        <dbReference type="EMBL" id="UWZ79204.1"/>
    </source>
</evidence>
<evidence type="ECO:0000313" key="2">
    <source>
        <dbReference type="Proteomes" id="UP001060414"/>
    </source>
</evidence>
<dbReference type="RefSeq" id="WP_260747561.1">
    <property type="nucleotide sequence ID" value="NZ_CP092109.1"/>
</dbReference>
<protein>
    <submittedName>
        <fullName evidence="1">Uncharacterized protein</fullName>
    </submittedName>
</protein>
<proteinExistence type="predicted"/>
<dbReference type="Proteomes" id="UP001060414">
    <property type="component" value="Chromosome"/>
</dbReference>